<accession>A0A8H9GAS3</accession>
<keyword evidence="7" id="KW-0282">Flagellum</keyword>
<reference evidence="7 9" key="3">
    <citation type="submission" date="2021-01" db="EMBL/GenBank/DDBJ databases">
        <title>Sequencing the genomes of 1000 actinobacteria strains.</title>
        <authorList>
            <person name="Klenk H.-P."/>
        </authorList>
    </citation>
    <scope>NUCLEOTIDE SEQUENCE [LARGE SCALE GENOMIC DNA]</scope>
    <source>
        <strain evidence="7 9">DSM 20542</strain>
    </source>
</reference>
<dbReference type="InterPro" id="IPR003713">
    <property type="entry name" value="FliS"/>
</dbReference>
<evidence type="ECO:0000256" key="4">
    <source>
        <dbReference type="ARBA" id="ARBA00022795"/>
    </source>
</evidence>
<keyword evidence="7" id="KW-0966">Cell projection</keyword>
<dbReference type="AlphaFoldDB" id="A0A8H9GAS3"/>
<dbReference type="CDD" id="cd16098">
    <property type="entry name" value="FliS"/>
    <property type="match status" value="1"/>
</dbReference>
<keyword evidence="4" id="KW-1005">Bacterial flagellum biogenesis</keyword>
<comment type="similarity">
    <text evidence="2">Belongs to the FliS family.</text>
</comment>
<name>A0A8H9GAS3_9MICO</name>
<keyword evidence="3" id="KW-0963">Cytoplasm</keyword>
<dbReference type="GO" id="GO:0044780">
    <property type="term" value="P:bacterial-type flagellum assembly"/>
    <property type="evidence" value="ECO:0007669"/>
    <property type="project" value="InterPro"/>
</dbReference>
<keyword evidence="5" id="KW-0143">Chaperone</keyword>
<reference evidence="6" key="2">
    <citation type="submission" date="2020-09" db="EMBL/GenBank/DDBJ databases">
        <authorList>
            <person name="Sun Q."/>
            <person name="Ohkuma M."/>
        </authorList>
    </citation>
    <scope>NUCLEOTIDE SEQUENCE</scope>
    <source>
        <strain evidence="6">JCM 1480</strain>
    </source>
</reference>
<evidence type="ECO:0000256" key="1">
    <source>
        <dbReference type="ARBA" id="ARBA00004514"/>
    </source>
</evidence>
<dbReference type="PANTHER" id="PTHR34773:SF1">
    <property type="entry name" value="FLAGELLAR SECRETION CHAPERONE FLIS"/>
    <property type="match status" value="1"/>
</dbReference>
<reference evidence="6" key="1">
    <citation type="journal article" date="2014" name="Int. J. Syst. Evol. Microbiol.">
        <title>Complete genome sequence of Corynebacterium casei LMG S-19264T (=DSM 44701T), isolated from a smear-ripened cheese.</title>
        <authorList>
            <consortium name="US DOE Joint Genome Institute (JGI-PGF)"/>
            <person name="Walter F."/>
            <person name="Albersmeier A."/>
            <person name="Kalinowski J."/>
            <person name="Ruckert C."/>
        </authorList>
    </citation>
    <scope>NUCLEOTIDE SEQUENCE</scope>
    <source>
        <strain evidence="6">JCM 1480</strain>
    </source>
</reference>
<proteinExistence type="inferred from homology"/>
<dbReference type="GO" id="GO:0005829">
    <property type="term" value="C:cytosol"/>
    <property type="evidence" value="ECO:0007669"/>
    <property type="project" value="UniProtKB-SubCell"/>
</dbReference>
<keyword evidence="7" id="KW-0969">Cilium</keyword>
<protein>
    <submittedName>
        <fullName evidence="7">Flagellar protein FliS</fullName>
    </submittedName>
</protein>
<evidence type="ECO:0000313" key="7">
    <source>
        <dbReference type="EMBL" id="MBM7801440.1"/>
    </source>
</evidence>
<dbReference type="Proteomes" id="UP000746584">
    <property type="component" value="Unassembled WGS sequence"/>
</dbReference>
<gene>
    <name evidence="6" type="ORF">GCM10009769_05660</name>
    <name evidence="7" type="ORF">JOE58_000691</name>
</gene>
<dbReference type="Proteomes" id="UP000648535">
    <property type="component" value="Unassembled WGS sequence"/>
</dbReference>
<evidence type="ECO:0000256" key="5">
    <source>
        <dbReference type="ARBA" id="ARBA00023186"/>
    </source>
</evidence>
<dbReference type="GO" id="GO:0071973">
    <property type="term" value="P:bacterial-type flagellum-dependent cell motility"/>
    <property type="evidence" value="ECO:0007669"/>
    <property type="project" value="TreeGrafter"/>
</dbReference>
<evidence type="ECO:0000256" key="3">
    <source>
        <dbReference type="ARBA" id="ARBA00022490"/>
    </source>
</evidence>
<dbReference type="Pfam" id="PF02561">
    <property type="entry name" value="FliS"/>
    <property type="match status" value="1"/>
</dbReference>
<keyword evidence="9" id="KW-1185">Reference proteome</keyword>
<dbReference type="PANTHER" id="PTHR34773">
    <property type="entry name" value="FLAGELLAR SECRETION CHAPERONE FLIS"/>
    <property type="match status" value="1"/>
</dbReference>
<evidence type="ECO:0000313" key="8">
    <source>
        <dbReference type="Proteomes" id="UP000648535"/>
    </source>
</evidence>
<dbReference type="NCBIfam" id="TIGR00208">
    <property type="entry name" value="fliS"/>
    <property type="match status" value="1"/>
</dbReference>
<dbReference type="InterPro" id="IPR036584">
    <property type="entry name" value="FliS_sf"/>
</dbReference>
<dbReference type="EMBL" id="JAFBCG010000001">
    <property type="protein sequence ID" value="MBM7801440.1"/>
    <property type="molecule type" value="Genomic_DNA"/>
</dbReference>
<evidence type="ECO:0000256" key="2">
    <source>
        <dbReference type="ARBA" id="ARBA00008787"/>
    </source>
</evidence>
<dbReference type="Gene3D" id="1.20.120.340">
    <property type="entry name" value="Flagellar protein FliS"/>
    <property type="match status" value="1"/>
</dbReference>
<organism evidence="6 8">
    <name type="scientific">Curtobacterium luteum</name>
    <dbReference type="NCBI Taxonomy" id="33881"/>
    <lineage>
        <taxon>Bacteria</taxon>
        <taxon>Bacillati</taxon>
        <taxon>Actinomycetota</taxon>
        <taxon>Actinomycetes</taxon>
        <taxon>Micrococcales</taxon>
        <taxon>Microbacteriaceae</taxon>
        <taxon>Curtobacterium</taxon>
    </lineage>
</organism>
<comment type="subcellular location">
    <subcellularLocation>
        <location evidence="1">Cytoplasm</location>
        <location evidence="1">Cytosol</location>
    </subcellularLocation>
</comment>
<dbReference type="SUPFAM" id="SSF101116">
    <property type="entry name" value="Flagellar export chaperone FliS"/>
    <property type="match status" value="1"/>
</dbReference>
<evidence type="ECO:0000313" key="9">
    <source>
        <dbReference type="Proteomes" id="UP000746584"/>
    </source>
</evidence>
<evidence type="ECO:0000313" key="6">
    <source>
        <dbReference type="EMBL" id="GGK90453.1"/>
    </source>
</evidence>
<comment type="caution">
    <text evidence="6">The sequence shown here is derived from an EMBL/GenBank/DDBJ whole genome shotgun (WGS) entry which is preliminary data.</text>
</comment>
<dbReference type="RefSeq" id="WP_022904198.1">
    <property type="nucleotide sequence ID" value="NZ_BMOI01000001.1"/>
</dbReference>
<dbReference type="EMBL" id="BMOI01000001">
    <property type="protein sequence ID" value="GGK90453.1"/>
    <property type="molecule type" value="Genomic_DNA"/>
</dbReference>
<sequence length="160" mass="17045">MTYDLQAAAFRQAAKPRTVTDQRRAQYTNEAVLSATPAQLVTMLYDRLLLDLHRAEAAQTGSDWEAAREQLLHAQAIVGELSSTLRIDAWDGGEGLLAIYNYASTSLITANVHRDVGATRDCIRILEPLRQAWHDAAASLPAAPAAPGAGHTAGGALGVA</sequence>